<organism evidence="1 2">
    <name type="scientific">Stylosanthes scabra</name>
    <dbReference type="NCBI Taxonomy" id="79078"/>
    <lineage>
        <taxon>Eukaryota</taxon>
        <taxon>Viridiplantae</taxon>
        <taxon>Streptophyta</taxon>
        <taxon>Embryophyta</taxon>
        <taxon>Tracheophyta</taxon>
        <taxon>Spermatophyta</taxon>
        <taxon>Magnoliopsida</taxon>
        <taxon>eudicotyledons</taxon>
        <taxon>Gunneridae</taxon>
        <taxon>Pentapetalae</taxon>
        <taxon>rosids</taxon>
        <taxon>fabids</taxon>
        <taxon>Fabales</taxon>
        <taxon>Fabaceae</taxon>
        <taxon>Papilionoideae</taxon>
        <taxon>50 kb inversion clade</taxon>
        <taxon>dalbergioids sensu lato</taxon>
        <taxon>Dalbergieae</taxon>
        <taxon>Pterocarpus clade</taxon>
        <taxon>Stylosanthes</taxon>
    </lineage>
</organism>
<sequence>MLLEMSPNGAEQCQGWSCNIAKCKMRNVAEQRLMLPLYCPPFSPFGVLAAQRRTYMINGQESLFNRRGSLHSNTVRRSSNRASKSLFC</sequence>
<evidence type="ECO:0000313" key="1">
    <source>
        <dbReference type="EMBL" id="MED6214052.1"/>
    </source>
</evidence>
<dbReference type="Proteomes" id="UP001341840">
    <property type="component" value="Unassembled WGS sequence"/>
</dbReference>
<accession>A0ABU6YUJ5</accession>
<keyword evidence="2" id="KW-1185">Reference proteome</keyword>
<name>A0ABU6YUJ5_9FABA</name>
<proteinExistence type="predicted"/>
<protein>
    <submittedName>
        <fullName evidence="1">Uncharacterized protein</fullName>
    </submittedName>
</protein>
<gene>
    <name evidence="1" type="ORF">PIB30_099215</name>
</gene>
<dbReference type="EMBL" id="JASCZI010244280">
    <property type="protein sequence ID" value="MED6214052.1"/>
    <property type="molecule type" value="Genomic_DNA"/>
</dbReference>
<comment type="caution">
    <text evidence="1">The sequence shown here is derived from an EMBL/GenBank/DDBJ whole genome shotgun (WGS) entry which is preliminary data.</text>
</comment>
<reference evidence="1 2" key="1">
    <citation type="journal article" date="2023" name="Plants (Basel)">
        <title>Bridging the Gap: Combining Genomics and Transcriptomics Approaches to Understand Stylosanthes scabra, an Orphan Legume from the Brazilian Caatinga.</title>
        <authorList>
            <person name="Ferreira-Neto J.R.C."/>
            <person name="da Silva M.D."/>
            <person name="Binneck E."/>
            <person name="de Melo N.F."/>
            <person name="da Silva R.H."/>
            <person name="de Melo A.L.T.M."/>
            <person name="Pandolfi V."/>
            <person name="Bustamante F.O."/>
            <person name="Brasileiro-Vidal A.C."/>
            <person name="Benko-Iseppon A.M."/>
        </authorList>
    </citation>
    <scope>NUCLEOTIDE SEQUENCE [LARGE SCALE GENOMIC DNA]</scope>
    <source>
        <tissue evidence="1">Leaves</tissue>
    </source>
</reference>
<evidence type="ECO:0000313" key="2">
    <source>
        <dbReference type="Proteomes" id="UP001341840"/>
    </source>
</evidence>